<keyword evidence="29" id="KW-1185">Reference proteome</keyword>
<protein>
    <recommendedName>
        <fullName evidence="22">Gamma-aminobutyric acid receptor subunit beta-2</fullName>
    </recommendedName>
    <alternativeName>
        <fullName evidence="23">GABA(A) receptor subunit beta-2</fullName>
    </alternativeName>
</protein>
<keyword evidence="5 25" id="KW-0812">Transmembrane</keyword>
<dbReference type="GO" id="GO:0007268">
    <property type="term" value="P:chemical synaptic transmission"/>
    <property type="evidence" value="ECO:0007669"/>
    <property type="project" value="UniProtKB-ARBA"/>
</dbReference>
<dbReference type="PRINTS" id="PR01079">
    <property type="entry name" value="GABAARALPHA"/>
</dbReference>
<dbReference type="SUPFAM" id="SSF63712">
    <property type="entry name" value="Nicotinic receptor ligand binding domain-like"/>
    <property type="match status" value="2"/>
</dbReference>
<feature type="domain" description="Neurotransmitter-gated ion-channel ligand-binding" evidence="26">
    <location>
        <begin position="42"/>
        <end position="245"/>
    </location>
</feature>
<evidence type="ECO:0000256" key="19">
    <source>
        <dbReference type="ARBA" id="ARBA00023329"/>
    </source>
</evidence>
<dbReference type="Gene3D" id="2.70.170.10">
    <property type="entry name" value="Neurotransmitter-gated ion-channel ligand-binding domain"/>
    <property type="match status" value="2"/>
</dbReference>
<feature type="chain" id="PRO_5029947509" description="Gamma-aminobutyric acid receptor subunit beta-2" evidence="25">
    <location>
        <begin position="27"/>
        <end position="1090"/>
    </location>
</feature>
<comment type="subcellular location">
    <subcellularLocation>
        <location evidence="1">Cytoplasmic vesicle</location>
    </subcellularLocation>
    <subcellularLocation>
        <location evidence="20">Postsynaptic cell membrane</location>
        <topology evidence="20">Multi-pass membrane protein</topology>
    </subcellularLocation>
</comment>
<dbReference type="GO" id="GO:0034707">
    <property type="term" value="C:chloride channel complex"/>
    <property type="evidence" value="ECO:0007669"/>
    <property type="project" value="UniProtKB-KW"/>
</dbReference>
<dbReference type="GO" id="GO:1904862">
    <property type="term" value="P:inhibitory synapse assembly"/>
    <property type="evidence" value="ECO:0007669"/>
    <property type="project" value="UniProtKB-ARBA"/>
</dbReference>
<dbReference type="Proteomes" id="UP000518266">
    <property type="component" value="Unassembled WGS sequence"/>
</dbReference>
<dbReference type="NCBIfam" id="TIGR00860">
    <property type="entry name" value="LIC"/>
    <property type="match status" value="2"/>
</dbReference>
<dbReference type="GO" id="GO:0031410">
    <property type="term" value="C:cytoplasmic vesicle"/>
    <property type="evidence" value="ECO:0007669"/>
    <property type="project" value="UniProtKB-SubCell"/>
</dbReference>
<dbReference type="FunFam" id="1.20.58.390:FF:000097">
    <property type="entry name" value="Gamma-aminobutyric acid (GABA) A receptor, beta 2"/>
    <property type="match status" value="1"/>
</dbReference>
<keyword evidence="15" id="KW-0868">Chloride</keyword>
<evidence type="ECO:0000259" key="26">
    <source>
        <dbReference type="Pfam" id="PF02931"/>
    </source>
</evidence>
<feature type="transmembrane region" description="Helical" evidence="25">
    <location>
        <begin position="800"/>
        <end position="824"/>
    </location>
</feature>
<dbReference type="InterPro" id="IPR006029">
    <property type="entry name" value="Neurotrans-gated_channel_TM"/>
</dbReference>
<evidence type="ECO:0000256" key="5">
    <source>
        <dbReference type="ARBA" id="ARBA00022692"/>
    </source>
</evidence>
<feature type="transmembrane region" description="Helical" evidence="25">
    <location>
        <begin position="445"/>
        <end position="463"/>
    </location>
</feature>
<keyword evidence="4" id="KW-0597">Phosphoprotein</keyword>
<accession>A0A7J5XM86</accession>
<keyword evidence="3" id="KW-1003">Cell membrane</keyword>
<evidence type="ECO:0000256" key="11">
    <source>
        <dbReference type="ARBA" id="ARBA00023157"/>
    </source>
</evidence>
<keyword evidence="17" id="KW-1071">Ligand-gated ion channel</keyword>
<keyword evidence="16" id="KW-0628">Postsynaptic cell membrane</keyword>
<dbReference type="GO" id="GO:0005254">
    <property type="term" value="F:chloride channel activity"/>
    <property type="evidence" value="ECO:0007669"/>
    <property type="project" value="UniProtKB-KW"/>
</dbReference>
<evidence type="ECO:0000256" key="23">
    <source>
        <dbReference type="ARBA" id="ARBA00043035"/>
    </source>
</evidence>
<evidence type="ECO:0000256" key="7">
    <source>
        <dbReference type="ARBA" id="ARBA00022989"/>
    </source>
</evidence>
<dbReference type="InterPro" id="IPR036719">
    <property type="entry name" value="Neuro-gated_channel_TM_sf"/>
</dbReference>
<evidence type="ECO:0000256" key="13">
    <source>
        <dbReference type="ARBA" id="ARBA00023173"/>
    </source>
</evidence>
<evidence type="ECO:0000256" key="8">
    <source>
        <dbReference type="ARBA" id="ARBA00023018"/>
    </source>
</evidence>
<comment type="caution">
    <text evidence="28">The sequence shown here is derived from an EMBL/GenBank/DDBJ whole genome shotgun (WGS) entry which is preliminary data.</text>
</comment>
<feature type="domain" description="Neurotransmitter-gated ion-channel ligand-binding" evidence="26">
    <location>
        <begin position="580"/>
        <end position="764"/>
    </location>
</feature>
<dbReference type="InterPro" id="IPR006028">
    <property type="entry name" value="GABAA/Glycine_rcpt"/>
</dbReference>
<keyword evidence="18 25" id="KW-0407">Ion channel</keyword>
<reference evidence="28 29" key="1">
    <citation type="submission" date="2020-03" db="EMBL/GenBank/DDBJ databases">
        <title>Dissostichus mawsoni Genome sequencing and assembly.</title>
        <authorList>
            <person name="Park H."/>
        </authorList>
    </citation>
    <scope>NUCLEOTIDE SEQUENCE [LARGE SCALE GENOMIC DNA]</scope>
    <source>
        <strain evidence="28">DM0001</strain>
        <tissue evidence="28">Muscle</tissue>
    </source>
</reference>
<dbReference type="InterPro" id="IPR018000">
    <property type="entry name" value="Neurotransmitter_ion_chnl_CS"/>
</dbReference>
<evidence type="ECO:0000256" key="24">
    <source>
        <dbReference type="ARBA" id="ARBA00046719"/>
    </source>
</evidence>
<keyword evidence="12" id="KW-0675">Receptor</keyword>
<evidence type="ECO:0000256" key="21">
    <source>
        <dbReference type="ARBA" id="ARBA00038185"/>
    </source>
</evidence>
<dbReference type="CDD" id="cd19052">
    <property type="entry name" value="LGIC_TM_GABAAR_alpha"/>
    <property type="match status" value="1"/>
</dbReference>
<feature type="transmembrane region" description="Helical" evidence="25">
    <location>
        <begin position="512"/>
        <end position="531"/>
    </location>
</feature>
<feature type="transmembrane region" description="Helical" evidence="25">
    <location>
        <begin position="1071"/>
        <end position="1088"/>
    </location>
</feature>
<evidence type="ECO:0000256" key="6">
    <source>
        <dbReference type="ARBA" id="ARBA00022729"/>
    </source>
</evidence>
<evidence type="ECO:0000259" key="27">
    <source>
        <dbReference type="Pfam" id="PF02932"/>
    </source>
</evidence>
<feature type="signal peptide" evidence="25">
    <location>
        <begin position="1"/>
        <end position="26"/>
    </location>
</feature>
<evidence type="ECO:0000256" key="18">
    <source>
        <dbReference type="ARBA" id="ARBA00023303"/>
    </source>
</evidence>
<feature type="transmembrane region" description="Helical" evidence="25">
    <location>
        <begin position="874"/>
        <end position="897"/>
    </location>
</feature>
<dbReference type="CDD" id="cd19053">
    <property type="entry name" value="LGIC_TM_GABAAR_beta"/>
    <property type="match status" value="1"/>
</dbReference>
<dbReference type="InterPro" id="IPR006202">
    <property type="entry name" value="Neur_chan_lig-bd"/>
</dbReference>
<dbReference type="PANTHER" id="PTHR18945">
    <property type="entry name" value="NEUROTRANSMITTER GATED ION CHANNEL"/>
    <property type="match status" value="1"/>
</dbReference>
<dbReference type="FunFam" id="2.70.170.10:FF:000043">
    <property type="entry name" value="Gamma-aminobutyric acid receptor alpha-like"/>
    <property type="match status" value="1"/>
</dbReference>
<dbReference type="InterPro" id="IPR047024">
    <property type="entry name" value="Gabra-1-6_TM"/>
</dbReference>
<sequence>MLPRMAFLTVTLVTFICWISLGTVHGTVHGTGKVFSDNITLILDRLLDGYDNRLRPGSGGGVTEVKTDFFVTSFGPVSDVDMDYTMDMFFRQMWVDERLQFEGPTEILRLNNRMLDKIWTPDTFFRNSKKAISHNTTTPNKLFRIMQNGTVLYTMRLTIHADCPMSLLNFPMDGHSCPLRFGSYAYTSSEIHFTWRKGLASVDCPAESMSLLQYDLVGQNLSSEIFKANTGHYSVQVVHFKLQRKLGYYLIQTYIPLIMVVVLSQVSFWINKESVPARTVAGITTVLTMTTLSISARQSLPKVAYATAMDWFIAVCFAFVASALIEFAAVNYLATLQANRLKKQKRRQDKLEVLATGEDDDESIMITHTSPTNISSLAAFPPNRPLPPSRQSDGCQEGLKRRNHSVCRSEPGDGPPVPIFLQQGSAFPPIPQLAGTSPIDKWSRILFPLAFALFNLVYWYNYLGKDTMEEARSLPSTEAQLPHNKIKGNLEEARIPSRGFKNVLKPEKMNCGIVFSIPPFCSVGCALSSLASRNRLNTVAMGRIRKNHFGILTFSLLVTFVWTQSSKDLKDPSNMPLVKETVDRLMKGYDIRLRPDFGGAPVKVGMNIDIASIDMVSEVNMDYTLTMYFQQAWRDKRLSYSEIAYNLTLDNRVADALWVPDTYFLNDKKSFVHGVTVKNRMIRLHPDGTVLYGLRITTTAACMMDLRRYPLDEQNCTLEIESYGYTTDDIEFYWRGGDGAVSGVDRIELPQFSIVDYKLISKNVVFSTGKIYFHPTSSLPVPPSGSYPRLSLSFKLKRNIGYFILQTYMPSILITILSWVSFWINYDASAARVALGRIASPPLNRITTVLTMTTINTHLRETLPKIPYVKAIDMYLMGCFVFVFLALLEYAFVNYIFFGQGPQRQKKAAEKAAVANNEKLRPDPKWLVGNVVQRDDALYARMKQREIDAYDSMWDPIFVDDAALGLGEQRNKMTPDDNILFSTLEMKNEMGGGGDLSRGLGAPGDPRNTMLAYDSSTLQYRRAAMARQNYGHSALERHAQKKSRLRRRASQLKVNIPDLSDVNSIDKWSRMIFPTVFSFFNVVYWLYYVH</sequence>
<keyword evidence="6 25" id="KW-0732">Signal</keyword>
<evidence type="ECO:0000256" key="10">
    <source>
        <dbReference type="ARBA" id="ARBA00023136"/>
    </source>
</evidence>
<dbReference type="GO" id="GO:0005230">
    <property type="term" value="F:extracellular ligand-gated monoatomic ion channel activity"/>
    <property type="evidence" value="ECO:0007669"/>
    <property type="project" value="InterPro"/>
</dbReference>
<evidence type="ECO:0000256" key="25">
    <source>
        <dbReference type="RuleBase" id="RU000687"/>
    </source>
</evidence>
<comment type="subunit">
    <text evidence="24">Heteropentamer, formed by a combination of alpha (GABRA1-6), beta (GABRB1-3), gamma (GABRG1-3), delta (GABRD), epsilon (GABRE), rho (GABRR1-3), pi (GABRP) and theta (GABRQ) chains, each subunit exhibiting distinct physiological and pharmacological properties. Interacts with UBQLN1. May interact with KIF21B. Identified in a complex of 720 kDa composed of LHFPL4, NLGN2, GABRA1, GABRB2, GABRG2 and GABRB3.</text>
</comment>
<evidence type="ECO:0000256" key="2">
    <source>
        <dbReference type="ARBA" id="ARBA00022448"/>
    </source>
</evidence>
<keyword evidence="8" id="KW-0770">Synapse</keyword>
<dbReference type="InterPro" id="IPR038050">
    <property type="entry name" value="Neuro_actylchol_rec"/>
</dbReference>
<dbReference type="InterPro" id="IPR006201">
    <property type="entry name" value="Neur_channel"/>
</dbReference>
<proteinExistence type="inferred from homology"/>
<evidence type="ECO:0000256" key="1">
    <source>
        <dbReference type="ARBA" id="ARBA00004541"/>
    </source>
</evidence>
<keyword evidence="7 25" id="KW-1133">Transmembrane helix</keyword>
<keyword evidence="13" id="KW-0869">Chloride channel</keyword>
<keyword evidence="11" id="KW-1015">Disulfide bond</keyword>
<evidence type="ECO:0000256" key="12">
    <source>
        <dbReference type="ARBA" id="ARBA00023170"/>
    </source>
</evidence>
<keyword evidence="19" id="KW-0968">Cytoplasmic vesicle</keyword>
<keyword evidence="10 25" id="KW-0472">Membrane</keyword>
<evidence type="ECO:0000256" key="15">
    <source>
        <dbReference type="ARBA" id="ARBA00023214"/>
    </source>
</evidence>
<evidence type="ECO:0000256" key="16">
    <source>
        <dbReference type="ARBA" id="ARBA00023257"/>
    </source>
</evidence>
<keyword evidence="2 25" id="KW-0813">Transport</keyword>
<evidence type="ECO:0000256" key="9">
    <source>
        <dbReference type="ARBA" id="ARBA00023065"/>
    </source>
</evidence>
<keyword evidence="14" id="KW-0325">Glycoprotein</keyword>
<evidence type="ECO:0000256" key="17">
    <source>
        <dbReference type="ARBA" id="ARBA00023286"/>
    </source>
</evidence>
<feature type="transmembrane region" description="Helical" evidence="25">
    <location>
        <begin position="277"/>
        <end position="296"/>
    </location>
</feature>
<dbReference type="EMBL" id="JAAKFY010000022">
    <property type="protein sequence ID" value="KAF3838206.1"/>
    <property type="molecule type" value="Genomic_DNA"/>
</dbReference>
<dbReference type="GO" id="GO:0045211">
    <property type="term" value="C:postsynaptic membrane"/>
    <property type="evidence" value="ECO:0007669"/>
    <property type="project" value="UniProtKB-SubCell"/>
</dbReference>
<dbReference type="SUPFAM" id="SSF90112">
    <property type="entry name" value="Neurotransmitter-gated ion-channel transmembrane pore"/>
    <property type="match status" value="2"/>
</dbReference>
<dbReference type="FunFam" id="2.70.170.10:FF:000004">
    <property type="entry name" value="Gamma-aminobutyric acid receptor subunit beta-2 isoform A"/>
    <property type="match status" value="1"/>
</dbReference>
<feature type="transmembrane region" description="Helical" evidence="25">
    <location>
        <begin position="311"/>
        <end position="334"/>
    </location>
</feature>
<dbReference type="AlphaFoldDB" id="A0A7J5XM86"/>
<feature type="domain" description="Neurotransmitter-gated ion-channel transmembrane" evidence="27">
    <location>
        <begin position="253"/>
        <end position="348"/>
    </location>
</feature>
<feature type="domain" description="Neurotransmitter-gated ion-channel transmembrane" evidence="27">
    <location>
        <begin position="807"/>
        <end position="1085"/>
    </location>
</feature>
<dbReference type="Gene3D" id="1.20.58.390">
    <property type="entry name" value="Neurotransmitter-gated ion-channel transmembrane domain"/>
    <property type="match status" value="2"/>
</dbReference>
<organism evidence="28 29">
    <name type="scientific">Dissostichus mawsoni</name>
    <name type="common">Antarctic cod</name>
    <dbReference type="NCBI Taxonomy" id="36200"/>
    <lineage>
        <taxon>Eukaryota</taxon>
        <taxon>Metazoa</taxon>
        <taxon>Chordata</taxon>
        <taxon>Craniata</taxon>
        <taxon>Vertebrata</taxon>
        <taxon>Euteleostomi</taxon>
        <taxon>Actinopterygii</taxon>
        <taxon>Neopterygii</taxon>
        <taxon>Teleostei</taxon>
        <taxon>Neoteleostei</taxon>
        <taxon>Acanthomorphata</taxon>
        <taxon>Eupercaria</taxon>
        <taxon>Perciformes</taxon>
        <taxon>Notothenioidei</taxon>
        <taxon>Nototheniidae</taxon>
        <taxon>Dissostichus</taxon>
    </lineage>
</organism>
<evidence type="ECO:0000313" key="28">
    <source>
        <dbReference type="EMBL" id="KAF3838206.1"/>
    </source>
</evidence>
<evidence type="ECO:0000256" key="14">
    <source>
        <dbReference type="ARBA" id="ARBA00023180"/>
    </source>
</evidence>
<dbReference type="InterPro" id="IPR036734">
    <property type="entry name" value="Neur_chan_lig-bd_sf"/>
</dbReference>
<dbReference type="OrthoDB" id="8890589at2759"/>
<evidence type="ECO:0000256" key="22">
    <source>
        <dbReference type="ARBA" id="ARBA00039951"/>
    </source>
</evidence>
<dbReference type="Pfam" id="PF02932">
    <property type="entry name" value="Neur_chan_memb"/>
    <property type="match status" value="2"/>
</dbReference>
<keyword evidence="9 25" id="KW-0406">Ion transport</keyword>
<evidence type="ECO:0000313" key="29">
    <source>
        <dbReference type="Proteomes" id="UP000518266"/>
    </source>
</evidence>
<evidence type="ECO:0000256" key="20">
    <source>
        <dbReference type="ARBA" id="ARBA00034104"/>
    </source>
</evidence>
<dbReference type="PRINTS" id="PR00253">
    <property type="entry name" value="GABAARECEPTR"/>
</dbReference>
<gene>
    <name evidence="28" type="ORF">F7725_009974</name>
</gene>
<dbReference type="GO" id="GO:0004890">
    <property type="term" value="F:GABA-A receptor activity"/>
    <property type="evidence" value="ECO:0007669"/>
    <property type="project" value="InterPro"/>
</dbReference>
<evidence type="ECO:0000256" key="3">
    <source>
        <dbReference type="ARBA" id="ARBA00022475"/>
    </source>
</evidence>
<dbReference type="PRINTS" id="PR00252">
    <property type="entry name" value="NRIONCHANNEL"/>
</dbReference>
<name>A0A7J5XM86_DISMA</name>
<dbReference type="PROSITE" id="PS00236">
    <property type="entry name" value="NEUROTR_ION_CHANNEL"/>
    <property type="match status" value="2"/>
</dbReference>
<dbReference type="InterPro" id="IPR001390">
    <property type="entry name" value="GABAAa_rcpt"/>
</dbReference>
<comment type="similarity">
    <text evidence="21">Belongs to the ligand-gated ion channel (TC 1.A.9) family. Gamma-aminobutyric acid receptor (TC 1.A.9.5) subfamily. GABRB2 sub-subfamily.</text>
</comment>
<evidence type="ECO:0000256" key="4">
    <source>
        <dbReference type="ARBA" id="ARBA00022553"/>
    </source>
</evidence>
<comment type="caution">
    <text evidence="25">Lacks conserved residue(s) required for the propagation of feature annotation.</text>
</comment>
<feature type="transmembrane region" description="Helical" evidence="25">
    <location>
        <begin position="246"/>
        <end position="270"/>
    </location>
</feature>
<dbReference type="Pfam" id="PF02931">
    <property type="entry name" value="Neur_chan_LBD"/>
    <property type="match status" value="2"/>
</dbReference>